<reference evidence="4" key="1">
    <citation type="journal article" date="2014" name="Nat. Genet.">
        <title>Genome of the human hookworm Necator americanus.</title>
        <authorList>
            <person name="Tang Y.T."/>
            <person name="Gao X."/>
            <person name="Rosa B.A."/>
            <person name="Abubucker S."/>
            <person name="Hallsworth-Pepin K."/>
            <person name="Martin J."/>
            <person name="Tyagi R."/>
            <person name="Heizer E."/>
            <person name="Zhang X."/>
            <person name="Bhonagiri-Palsikar V."/>
            <person name="Minx P."/>
            <person name="Warren W.C."/>
            <person name="Wang Q."/>
            <person name="Zhan B."/>
            <person name="Hotez P.J."/>
            <person name="Sternberg P.W."/>
            <person name="Dougall A."/>
            <person name="Gaze S.T."/>
            <person name="Mulvenna J."/>
            <person name="Sotillo J."/>
            <person name="Ranganathan S."/>
            <person name="Rabelo E.M."/>
            <person name="Wilson R.K."/>
            <person name="Felgner P.L."/>
            <person name="Bethony J."/>
            <person name="Hawdon J.M."/>
            <person name="Gasser R.B."/>
            <person name="Loukas A."/>
            <person name="Mitreva M."/>
        </authorList>
    </citation>
    <scope>NUCLEOTIDE SEQUENCE [LARGE SCALE GENOMIC DNA]</scope>
</reference>
<dbReference type="EMBL" id="KI659805">
    <property type="protein sequence ID" value="ETN78628.1"/>
    <property type="molecule type" value="Genomic_DNA"/>
</dbReference>
<dbReference type="AlphaFoldDB" id="W2T9T0"/>
<sequence length="117" mass="13376">MENLKHAQVHIATTNGVTKKCVKCSDESVQRSGTMMEYCGGCFLIMIKSKFRSAVTKERVFKGRDRRVMVLLDGSKKAAFLFRQVEETVKQDSFKPLMMEPCFFGLQVQIRLQSAFL</sequence>
<dbReference type="PANTHER" id="PTHR20882:SF14">
    <property type="entry name" value="CYTOPLASMIC TRNA 2-THIOLATION PROTEIN 2"/>
    <property type="match status" value="1"/>
</dbReference>
<dbReference type="KEGG" id="nai:NECAME_10214"/>
<dbReference type="GO" id="GO:0002143">
    <property type="term" value="P:tRNA wobble position uridine thiolation"/>
    <property type="evidence" value="ECO:0007669"/>
    <property type="project" value="TreeGrafter"/>
</dbReference>
<keyword evidence="4" id="KW-1185">Reference proteome</keyword>
<dbReference type="GO" id="GO:0000049">
    <property type="term" value="F:tRNA binding"/>
    <property type="evidence" value="ECO:0007669"/>
    <property type="project" value="InterPro"/>
</dbReference>
<dbReference type="PANTHER" id="PTHR20882">
    <property type="entry name" value="CYTOPLASMIC TRNA 2-THIOLATION PROTEIN 2"/>
    <property type="match status" value="1"/>
</dbReference>
<dbReference type="GO" id="GO:0016783">
    <property type="term" value="F:sulfurtransferase activity"/>
    <property type="evidence" value="ECO:0007669"/>
    <property type="project" value="TreeGrafter"/>
</dbReference>
<keyword evidence="2" id="KW-0819">tRNA processing</keyword>
<organism evidence="3 4">
    <name type="scientific">Necator americanus</name>
    <name type="common">Human hookworm</name>
    <dbReference type="NCBI Taxonomy" id="51031"/>
    <lineage>
        <taxon>Eukaryota</taxon>
        <taxon>Metazoa</taxon>
        <taxon>Ecdysozoa</taxon>
        <taxon>Nematoda</taxon>
        <taxon>Chromadorea</taxon>
        <taxon>Rhabditida</taxon>
        <taxon>Rhabditina</taxon>
        <taxon>Rhabditomorpha</taxon>
        <taxon>Strongyloidea</taxon>
        <taxon>Ancylostomatidae</taxon>
        <taxon>Bunostominae</taxon>
        <taxon>Necator</taxon>
    </lineage>
</organism>
<keyword evidence="1" id="KW-0963">Cytoplasm</keyword>
<evidence type="ECO:0000313" key="3">
    <source>
        <dbReference type="EMBL" id="ETN78628.1"/>
    </source>
</evidence>
<gene>
    <name evidence="3" type="ORF">NECAME_10214</name>
</gene>
<evidence type="ECO:0000256" key="1">
    <source>
        <dbReference type="ARBA" id="ARBA00022490"/>
    </source>
</evidence>
<evidence type="ECO:0008006" key="5">
    <source>
        <dbReference type="Google" id="ProtNLM"/>
    </source>
</evidence>
<protein>
    <recommendedName>
        <fullName evidence="5">Cytoplasmic tRNA 2-thiolation protein 2</fullName>
    </recommendedName>
</protein>
<dbReference type="OrthoDB" id="25129at2759"/>
<proteinExistence type="predicted"/>
<dbReference type="InterPro" id="IPR019407">
    <property type="entry name" value="CTU2"/>
</dbReference>
<dbReference type="STRING" id="51031.W2T9T0"/>
<evidence type="ECO:0000313" key="4">
    <source>
        <dbReference type="Proteomes" id="UP000053676"/>
    </source>
</evidence>
<dbReference type="Proteomes" id="UP000053676">
    <property type="component" value="Unassembled WGS sequence"/>
</dbReference>
<evidence type="ECO:0000256" key="2">
    <source>
        <dbReference type="ARBA" id="ARBA00022694"/>
    </source>
</evidence>
<name>W2T9T0_NECAM</name>
<accession>W2T9T0</accession>
<dbReference type="GO" id="GO:0005829">
    <property type="term" value="C:cytosol"/>
    <property type="evidence" value="ECO:0007669"/>
    <property type="project" value="TreeGrafter"/>
</dbReference>